<gene>
    <name evidence="1" type="ORF">NDU88_005798</name>
</gene>
<organism evidence="1 2">
    <name type="scientific">Pleurodeles waltl</name>
    <name type="common">Iberian ribbed newt</name>
    <dbReference type="NCBI Taxonomy" id="8319"/>
    <lineage>
        <taxon>Eukaryota</taxon>
        <taxon>Metazoa</taxon>
        <taxon>Chordata</taxon>
        <taxon>Craniata</taxon>
        <taxon>Vertebrata</taxon>
        <taxon>Euteleostomi</taxon>
        <taxon>Amphibia</taxon>
        <taxon>Batrachia</taxon>
        <taxon>Caudata</taxon>
        <taxon>Salamandroidea</taxon>
        <taxon>Salamandridae</taxon>
        <taxon>Pleurodelinae</taxon>
        <taxon>Pleurodeles</taxon>
    </lineage>
</organism>
<sequence length="91" mass="10088">MVTAEKERERVTQNVSWFCKATFVELSGDQETDDQFPDCSTTERLVRDCEDELLPATGPILPEATGNQRSGESRCISVSVPIMNFAFADIG</sequence>
<protein>
    <submittedName>
        <fullName evidence="1">Uncharacterized protein</fullName>
    </submittedName>
</protein>
<comment type="caution">
    <text evidence="1">The sequence shown here is derived from an EMBL/GenBank/DDBJ whole genome shotgun (WGS) entry which is preliminary data.</text>
</comment>
<dbReference type="Proteomes" id="UP001066276">
    <property type="component" value="Chromosome 3_2"/>
</dbReference>
<name>A0AAV7TVA6_PLEWA</name>
<evidence type="ECO:0000313" key="2">
    <source>
        <dbReference type="Proteomes" id="UP001066276"/>
    </source>
</evidence>
<reference evidence="1" key="1">
    <citation type="journal article" date="2022" name="bioRxiv">
        <title>Sequencing and chromosome-scale assembly of the giantPleurodeles waltlgenome.</title>
        <authorList>
            <person name="Brown T."/>
            <person name="Elewa A."/>
            <person name="Iarovenko S."/>
            <person name="Subramanian E."/>
            <person name="Araus A.J."/>
            <person name="Petzold A."/>
            <person name="Susuki M."/>
            <person name="Suzuki K.-i.T."/>
            <person name="Hayashi T."/>
            <person name="Toyoda A."/>
            <person name="Oliveira C."/>
            <person name="Osipova E."/>
            <person name="Leigh N.D."/>
            <person name="Simon A."/>
            <person name="Yun M.H."/>
        </authorList>
    </citation>
    <scope>NUCLEOTIDE SEQUENCE</scope>
    <source>
        <strain evidence="1">20211129_DDA</strain>
        <tissue evidence="1">Liver</tissue>
    </source>
</reference>
<proteinExistence type="predicted"/>
<dbReference type="EMBL" id="JANPWB010000006">
    <property type="protein sequence ID" value="KAJ1180577.1"/>
    <property type="molecule type" value="Genomic_DNA"/>
</dbReference>
<keyword evidence="2" id="KW-1185">Reference proteome</keyword>
<dbReference type="AlphaFoldDB" id="A0AAV7TVA6"/>
<accession>A0AAV7TVA6</accession>
<evidence type="ECO:0000313" key="1">
    <source>
        <dbReference type="EMBL" id="KAJ1180577.1"/>
    </source>
</evidence>